<sequence length="419" mass="47122">MSNPSSSIEPKNKRIIVCCDGTWQNSDGGNTKAPTNVTRITRALKSYTDKGISQVVYYQSGVGTGGPVDRLVGGGVGYGLSEHVREAYGFLAHNYHPGDEIHLIGFSRGAYTARSICGLISRIGILTKRGMDGFHEVYDEYKAKNDNPDENSWVPELQAKQGGSLVDRNAKIKTISCWDTVGSLGIPTLNVPIVKDYVSGINHARYDFHDTNLSLKVENAFHALALDEERIFFEPTLWKKTEEWKEMEKNKGAKLKQCWFPGVHSDIGGGWDDQEIADMTLAWMMQQLLPFLEFDDSYLDNIIRNSDVSKNQWANGEIHYETGVKKWTLNWNTRTPGMQDDTNEKIHKSVRIRMDTHDSKWSSKALGGWECNRKDGIWTKGAKTIAEDELGPLEKKLAGKAVVRDILKEDMPQFSKKSQ</sequence>
<dbReference type="OrthoDB" id="3057168at2759"/>
<dbReference type="EMBL" id="NESQ01000164">
    <property type="protein sequence ID" value="PUU77087.1"/>
    <property type="molecule type" value="Genomic_DNA"/>
</dbReference>
<evidence type="ECO:0000259" key="1">
    <source>
        <dbReference type="Pfam" id="PF09994"/>
    </source>
</evidence>
<feature type="domain" description="T6SS Phospholipase effector Tle1-like catalytic" evidence="1">
    <location>
        <begin position="13"/>
        <end position="287"/>
    </location>
</feature>
<dbReference type="STRING" id="42251.A0A2T6ZNN3"/>
<reference evidence="2 3" key="1">
    <citation type="submission" date="2017-04" db="EMBL/GenBank/DDBJ databases">
        <title>Draft genome sequence of Tuber borchii Vittad., a whitish edible truffle.</title>
        <authorList>
            <consortium name="DOE Joint Genome Institute"/>
            <person name="Murat C."/>
            <person name="Kuo A."/>
            <person name="Barry K.W."/>
            <person name="Clum A."/>
            <person name="Dockter R.B."/>
            <person name="Fauchery L."/>
            <person name="Iotti M."/>
            <person name="Kohler A."/>
            <person name="Labutti K."/>
            <person name="Lindquist E.A."/>
            <person name="Lipzen A."/>
            <person name="Ohm R.A."/>
            <person name="Wang M."/>
            <person name="Grigoriev I.V."/>
            <person name="Zambonelli A."/>
            <person name="Martin F.M."/>
        </authorList>
    </citation>
    <scope>NUCLEOTIDE SEQUENCE [LARGE SCALE GENOMIC DNA]</scope>
    <source>
        <strain evidence="2 3">Tbo3840</strain>
    </source>
</reference>
<dbReference type="Pfam" id="PF09994">
    <property type="entry name" value="T6SS_Tle1-like_cat"/>
    <property type="match status" value="1"/>
</dbReference>
<comment type="caution">
    <text evidence="2">The sequence shown here is derived from an EMBL/GenBank/DDBJ whole genome shotgun (WGS) entry which is preliminary data.</text>
</comment>
<dbReference type="PANTHER" id="PTHR33840">
    <property type="match status" value="1"/>
</dbReference>
<dbReference type="PANTHER" id="PTHR33840:SF1">
    <property type="entry name" value="TLE1 PHOSPHOLIPASE DOMAIN-CONTAINING PROTEIN"/>
    <property type="match status" value="1"/>
</dbReference>
<dbReference type="SUPFAM" id="SSF53474">
    <property type="entry name" value="alpha/beta-Hydrolases"/>
    <property type="match status" value="1"/>
</dbReference>
<evidence type="ECO:0000313" key="2">
    <source>
        <dbReference type="EMBL" id="PUU77087.1"/>
    </source>
</evidence>
<evidence type="ECO:0000313" key="3">
    <source>
        <dbReference type="Proteomes" id="UP000244722"/>
    </source>
</evidence>
<gene>
    <name evidence="2" type="ORF">B9Z19DRAFT_988225</name>
</gene>
<dbReference type="Proteomes" id="UP000244722">
    <property type="component" value="Unassembled WGS sequence"/>
</dbReference>
<dbReference type="InterPro" id="IPR018712">
    <property type="entry name" value="Tle1-like_cat"/>
</dbReference>
<dbReference type="AlphaFoldDB" id="A0A2T6ZNN3"/>
<dbReference type="InterPro" id="IPR029058">
    <property type="entry name" value="AB_hydrolase_fold"/>
</dbReference>
<protein>
    <recommendedName>
        <fullName evidence="1">T6SS Phospholipase effector Tle1-like catalytic domain-containing protein</fullName>
    </recommendedName>
</protein>
<keyword evidence="3" id="KW-1185">Reference proteome</keyword>
<proteinExistence type="predicted"/>
<organism evidence="2 3">
    <name type="scientific">Tuber borchii</name>
    <name type="common">White truffle</name>
    <dbReference type="NCBI Taxonomy" id="42251"/>
    <lineage>
        <taxon>Eukaryota</taxon>
        <taxon>Fungi</taxon>
        <taxon>Dikarya</taxon>
        <taxon>Ascomycota</taxon>
        <taxon>Pezizomycotina</taxon>
        <taxon>Pezizomycetes</taxon>
        <taxon>Pezizales</taxon>
        <taxon>Tuberaceae</taxon>
        <taxon>Tuber</taxon>
    </lineage>
</organism>
<accession>A0A2T6ZNN3</accession>
<name>A0A2T6ZNN3_TUBBO</name>